<sequence>MRQLKSLQKRKGVNKMKFFNMLTTFKAEPCLLDVQDPQNILFKFFILNLNDELNKVKMPIRLYAQEFYNFKNIRDFDYFQATENFPVFSKKAKDILEKYLIDQMDFYPCTIIVDQHKIEAFIGKIKIYKKLFNRVNDFKIEFIGNNIDNDFIIRDSEMEHLYVVTENFKKKCEDNNLAILFKEFLLMG</sequence>
<dbReference type="EMBL" id="JAVIDA010000027">
    <property type="protein sequence ID" value="MDQ9072851.1"/>
    <property type="molecule type" value="Genomic_DNA"/>
</dbReference>
<accession>A0AAW8JJA6</accession>
<organism evidence="1 2">
    <name type="scientific">Acinetobacter gerneri</name>
    <dbReference type="NCBI Taxonomy" id="202952"/>
    <lineage>
        <taxon>Bacteria</taxon>
        <taxon>Pseudomonadati</taxon>
        <taxon>Pseudomonadota</taxon>
        <taxon>Gammaproteobacteria</taxon>
        <taxon>Moraxellales</taxon>
        <taxon>Moraxellaceae</taxon>
        <taxon>Acinetobacter</taxon>
    </lineage>
</organism>
<gene>
    <name evidence="1" type="ORF">RFH51_15435</name>
</gene>
<dbReference type="Proteomes" id="UP001243195">
    <property type="component" value="Unassembled WGS sequence"/>
</dbReference>
<proteinExistence type="predicted"/>
<comment type="caution">
    <text evidence="1">The sequence shown here is derived from an EMBL/GenBank/DDBJ whole genome shotgun (WGS) entry which is preliminary data.</text>
</comment>
<reference evidence="1" key="1">
    <citation type="submission" date="2023-08" db="EMBL/GenBank/DDBJ databases">
        <title>Emergence of clinically-relevant ST2 carbapenem-resistant Acinetobacter baumannii strains in hospital sewages in Zhejiang, East of China.</title>
        <authorList>
            <person name="Kaichao C."/>
            <person name="Zhang R."/>
        </authorList>
    </citation>
    <scope>NUCLEOTIDE SEQUENCE</scope>
    <source>
        <strain evidence="1">M-SY-60</strain>
    </source>
</reference>
<dbReference type="RefSeq" id="WP_308957052.1">
    <property type="nucleotide sequence ID" value="NZ_JAVICY010000029.1"/>
</dbReference>
<name>A0AAW8JJA6_9GAMM</name>
<evidence type="ECO:0000313" key="1">
    <source>
        <dbReference type="EMBL" id="MDQ9072851.1"/>
    </source>
</evidence>
<dbReference type="AlphaFoldDB" id="A0AAW8JJA6"/>
<evidence type="ECO:0000313" key="2">
    <source>
        <dbReference type="Proteomes" id="UP001243195"/>
    </source>
</evidence>
<evidence type="ECO:0008006" key="3">
    <source>
        <dbReference type="Google" id="ProtNLM"/>
    </source>
</evidence>
<protein>
    <recommendedName>
        <fullName evidence="3">DUF2726 domain-containing protein</fullName>
    </recommendedName>
</protein>